<protein>
    <submittedName>
        <fullName evidence="2">ROK family protein</fullName>
    </submittedName>
</protein>
<dbReference type="CDD" id="cd00090">
    <property type="entry name" value="HTH_ARSR"/>
    <property type="match status" value="1"/>
</dbReference>
<dbReference type="SUPFAM" id="SSF46785">
    <property type="entry name" value="Winged helix' DNA-binding domain"/>
    <property type="match status" value="1"/>
</dbReference>
<evidence type="ECO:0000313" key="3">
    <source>
        <dbReference type="Proteomes" id="UP000474967"/>
    </source>
</evidence>
<dbReference type="PANTHER" id="PTHR18964:SF173">
    <property type="entry name" value="GLUCOKINASE"/>
    <property type="match status" value="1"/>
</dbReference>
<dbReference type="Pfam" id="PF13412">
    <property type="entry name" value="HTH_24"/>
    <property type="match status" value="1"/>
</dbReference>
<comment type="caution">
    <text evidence="2">The sequence shown here is derived from an EMBL/GenBank/DDBJ whole genome shotgun (WGS) entry which is preliminary data.</text>
</comment>
<dbReference type="AlphaFoldDB" id="A0A6L9Y3V8"/>
<keyword evidence="3" id="KW-1185">Reference proteome</keyword>
<reference evidence="2 3" key="1">
    <citation type="journal article" date="2014" name="J. Microbiol.">
        <title>Diaminobutyricibacter tongyongensis gen. nov., sp. nov. and Homoserinibacter gongjuensis gen. nov., sp. nov. belong to the family Microbacteriaceae.</title>
        <authorList>
            <person name="Kim S.J."/>
            <person name="Ahn J.H."/>
            <person name="Weon H.Y."/>
            <person name="Hamada M."/>
            <person name="Suzuki K."/>
            <person name="Kwon S.W."/>
        </authorList>
    </citation>
    <scope>NUCLEOTIDE SEQUENCE [LARGE SCALE GENOMIC DNA]</scope>
    <source>
        <strain evidence="2 3">NBRC 108724</strain>
    </source>
</reference>
<comment type="similarity">
    <text evidence="1">Belongs to the ROK (NagC/XylR) family.</text>
</comment>
<dbReference type="Gene3D" id="3.30.420.40">
    <property type="match status" value="2"/>
</dbReference>
<gene>
    <name evidence="2" type="ORF">G3T36_18740</name>
</gene>
<dbReference type="InterPro" id="IPR049874">
    <property type="entry name" value="ROK_cs"/>
</dbReference>
<dbReference type="EMBL" id="JAAGWY010000005">
    <property type="protein sequence ID" value="NEN07898.1"/>
    <property type="molecule type" value="Genomic_DNA"/>
</dbReference>
<sequence>MSDIVRERPLVAPEAASLLAILRDGVPRTRAQLAELTGLARSTVSTRIDSLTASGLISPAGDAVSTGGRPPARIAFKPESRMIVAIDLGATHGVVAIADLAGTILDSESRRLAIADGPEPILDWALDTAKRLVAETGRPLADLVGVGIGVPGPVEHSTGMPINPPIMPGWDRFDIPAYVAASFAEVPVLVDNDVNLLALGEQATAWRDQSDLLFVKVATGIGAGIINGGRLQRGAQGSAGDLGHVRVPFTNETASHSAKDADLEALASGPAIARSLSAAGIPATTSEDVVALARSGNPDALQAIRQAGRDLGEVVATCVNLLNPSVVVIGGSISRVGEQLLAGVREVVYQRSTPLATQHVTITQSKAGETGGVLGAAIMVIQHVLDPETAHSTPVRR</sequence>
<dbReference type="PANTHER" id="PTHR18964">
    <property type="entry name" value="ROK (REPRESSOR, ORF, KINASE) FAMILY"/>
    <property type="match status" value="1"/>
</dbReference>
<dbReference type="SUPFAM" id="SSF53067">
    <property type="entry name" value="Actin-like ATPase domain"/>
    <property type="match status" value="1"/>
</dbReference>
<dbReference type="InterPro" id="IPR000600">
    <property type="entry name" value="ROK"/>
</dbReference>
<dbReference type="InterPro" id="IPR036390">
    <property type="entry name" value="WH_DNA-bd_sf"/>
</dbReference>
<evidence type="ECO:0000256" key="1">
    <source>
        <dbReference type="ARBA" id="ARBA00006479"/>
    </source>
</evidence>
<accession>A0A6L9Y3V8</accession>
<dbReference type="InterPro" id="IPR043129">
    <property type="entry name" value="ATPase_NBD"/>
</dbReference>
<dbReference type="Gene3D" id="1.10.10.10">
    <property type="entry name" value="Winged helix-like DNA-binding domain superfamily/Winged helix DNA-binding domain"/>
    <property type="match status" value="1"/>
</dbReference>
<name>A0A6L9Y3V8_9MICO</name>
<proteinExistence type="inferred from homology"/>
<dbReference type="PROSITE" id="PS01125">
    <property type="entry name" value="ROK"/>
    <property type="match status" value="1"/>
</dbReference>
<evidence type="ECO:0000313" key="2">
    <source>
        <dbReference type="EMBL" id="NEN07898.1"/>
    </source>
</evidence>
<dbReference type="Pfam" id="PF00480">
    <property type="entry name" value="ROK"/>
    <property type="match status" value="1"/>
</dbReference>
<dbReference type="InterPro" id="IPR011991">
    <property type="entry name" value="ArsR-like_HTH"/>
</dbReference>
<dbReference type="Proteomes" id="UP000474967">
    <property type="component" value="Unassembled WGS sequence"/>
</dbReference>
<dbReference type="RefSeq" id="WP_163291378.1">
    <property type="nucleotide sequence ID" value="NZ_JAAGWY010000005.1"/>
</dbReference>
<organism evidence="2 3">
    <name type="scientific">Leifsonia tongyongensis</name>
    <dbReference type="NCBI Taxonomy" id="1268043"/>
    <lineage>
        <taxon>Bacteria</taxon>
        <taxon>Bacillati</taxon>
        <taxon>Actinomycetota</taxon>
        <taxon>Actinomycetes</taxon>
        <taxon>Micrococcales</taxon>
        <taxon>Microbacteriaceae</taxon>
        <taxon>Leifsonia</taxon>
    </lineage>
</organism>
<dbReference type="InterPro" id="IPR036388">
    <property type="entry name" value="WH-like_DNA-bd_sf"/>
</dbReference>